<gene>
    <name evidence="1" type="ORF">FEF34_34530</name>
</gene>
<reference evidence="1 2" key="1">
    <citation type="submission" date="2019-05" db="EMBL/GenBank/DDBJ databases">
        <title>Streptomyces marianii sp. nov., a novel marine actinomycete from southern coast of India.</title>
        <authorList>
            <person name="Iniyan A.M."/>
            <person name="Wink J."/>
            <person name="Ramprasad E."/>
            <person name="Ramana C.V."/>
            <person name="Bunk B."/>
            <person name="Sproer C."/>
            <person name="Joseph F.-J.R.S."/>
            <person name="Vincent S.G.P."/>
        </authorList>
    </citation>
    <scope>NUCLEOTIDE SEQUENCE [LARGE SCALE GENOMIC DNA]</scope>
    <source>
        <strain evidence="1 2">ICN19</strain>
    </source>
</reference>
<accession>A0A5R9EEB2</accession>
<evidence type="ECO:0000313" key="1">
    <source>
        <dbReference type="EMBL" id="TLQ47385.1"/>
    </source>
</evidence>
<sequence length="65" mass="6549">MRSTRTAKRATMAGLFVLAGLITGAGTGLGFTAHSTTVANADDMPWGIVAPTGPTAAADDDMPWG</sequence>
<organism evidence="1 2">
    <name type="scientific">Streptomyces marianii</name>
    <dbReference type="NCBI Taxonomy" id="1817406"/>
    <lineage>
        <taxon>Bacteria</taxon>
        <taxon>Bacillati</taxon>
        <taxon>Actinomycetota</taxon>
        <taxon>Actinomycetes</taxon>
        <taxon>Kitasatosporales</taxon>
        <taxon>Streptomycetaceae</taxon>
        <taxon>Streptomyces</taxon>
    </lineage>
</organism>
<name>A0A5R9EEB2_9ACTN</name>
<dbReference type="Proteomes" id="UP000305921">
    <property type="component" value="Unassembled WGS sequence"/>
</dbReference>
<dbReference type="AlphaFoldDB" id="A0A5R9EEB2"/>
<keyword evidence="2" id="KW-1185">Reference proteome</keyword>
<protein>
    <submittedName>
        <fullName evidence="1">Uncharacterized protein</fullName>
    </submittedName>
</protein>
<dbReference type="EMBL" id="VAWE01000001">
    <property type="protein sequence ID" value="TLQ47385.1"/>
    <property type="molecule type" value="Genomic_DNA"/>
</dbReference>
<comment type="caution">
    <text evidence="1">The sequence shown here is derived from an EMBL/GenBank/DDBJ whole genome shotgun (WGS) entry which is preliminary data.</text>
</comment>
<evidence type="ECO:0000313" key="2">
    <source>
        <dbReference type="Proteomes" id="UP000305921"/>
    </source>
</evidence>
<dbReference type="RefSeq" id="WP_138056669.1">
    <property type="nucleotide sequence ID" value="NZ_VAWE01000001.1"/>
</dbReference>
<proteinExistence type="predicted"/>